<evidence type="ECO:0000256" key="2">
    <source>
        <dbReference type="SAM" id="MobiDB-lite"/>
    </source>
</evidence>
<dbReference type="PANTHER" id="PTHR24271:SF50">
    <property type="match status" value="1"/>
</dbReference>
<dbReference type="InterPro" id="IPR043504">
    <property type="entry name" value="Peptidase_S1_PA_chymotrypsin"/>
</dbReference>
<dbReference type="Gene3D" id="2.40.10.10">
    <property type="entry name" value="Trypsin-like serine proteases"/>
    <property type="match status" value="1"/>
</dbReference>
<dbReference type="InterPro" id="IPR009003">
    <property type="entry name" value="Peptidase_S1_PA"/>
</dbReference>
<organism evidence="4 5">
    <name type="scientific">Gambusia affinis</name>
    <name type="common">Western mosquitofish</name>
    <name type="synonym">Heterandria affinis</name>
    <dbReference type="NCBI Taxonomy" id="33528"/>
    <lineage>
        <taxon>Eukaryota</taxon>
        <taxon>Metazoa</taxon>
        <taxon>Chordata</taxon>
        <taxon>Craniata</taxon>
        <taxon>Vertebrata</taxon>
        <taxon>Euteleostomi</taxon>
        <taxon>Actinopterygii</taxon>
        <taxon>Neopterygii</taxon>
        <taxon>Teleostei</taxon>
        <taxon>Neoteleostei</taxon>
        <taxon>Acanthomorphata</taxon>
        <taxon>Ovalentaria</taxon>
        <taxon>Atherinomorphae</taxon>
        <taxon>Cyprinodontiformes</taxon>
        <taxon>Poeciliidae</taxon>
        <taxon>Poeciliinae</taxon>
        <taxon>Gambusia</taxon>
    </lineage>
</organism>
<feature type="region of interest" description="Disordered" evidence="2">
    <location>
        <begin position="110"/>
        <end position="145"/>
    </location>
</feature>
<evidence type="ECO:0000313" key="4">
    <source>
        <dbReference type="EMBL" id="PWA21598.1"/>
    </source>
</evidence>
<dbReference type="PANTHER" id="PTHR24271">
    <property type="entry name" value="KALLIKREIN-RELATED"/>
    <property type="match status" value="1"/>
</dbReference>
<name>A0A315VEF2_GAMAF</name>
<evidence type="ECO:0000313" key="5">
    <source>
        <dbReference type="Proteomes" id="UP000250572"/>
    </source>
</evidence>
<keyword evidence="1" id="KW-1015">Disulfide bond</keyword>
<dbReference type="EMBL" id="NHOQ01001904">
    <property type="protein sequence ID" value="PWA21598.1"/>
    <property type="molecule type" value="Genomic_DNA"/>
</dbReference>
<feature type="domain" description="Peptidase S1" evidence="3">
    <location>
        <begin position="207"/>
        <end position="390"/>
    </location>
</feature>
<keyword evidence="5" id="KW-1185">Reference proteome</keyword>
<dbReference type="SUPFAM" id="SSF50494">
    <property type="entry name" value="Trypsin-like serine proteases"/>
    <property type="match status" value="1"/>
</dbReference>
<reference evidence="4 5" key="1">
    <citation type="journal article" date="2018" name="G3 (Bethesda)">
        <title>A High-Quality Reference Genome for the Invasive Mosquitofish Gambusia affinis Using a Chicago Library.</title>
        <authorList>
            <person name="Hoffberg S.L."/>
            <person name="Troendle N.J."/>
            <person name="Glenn T.C."/>
            <person name="Mahmud O."/>
            <person name="Louha S."/>
            <person name="Chalopin D."/>
            <person name="Bennetzen J.L."/>
            <person name="Mauricio R."/>
        </authorList>
    </citation>
    <scope>NUCLEOTIDE SEQUENCE [LARGE SCALE GENOMIC DNA]</scope>
    <source>
        <strain evidence="4">NE01/NJP1002.9</strain>
        <tissue evidence="4">Muscle</tissue>
    </source>
</reference>
<sequence length="640" mass="70058">MTSSTFHTRLEEVLAALCASRHPSPSWPRNSFVHRLFGVHGYVTSSAVPHTQNTIWYNPVMQSVTSYTDASPGNAGLAPPIQMIRHQHLKGQNNDFATQATDTLDTASNAQNDQIQSCQTEQKPKETRRRSHWPTGTSSLPSNETVYNSKTEAANLLRRNVCFHFLATAFLTSGTFLSLRRNIAMLKVHPLTANQQNLVIQNNPVTYTDHGQRHDIMLLKLQKPVTDVPPARLPNCANRLKELDIRFSVSTPPVLLPLLQQNQNLFSSGVLDVKDSVTEDRRGDTVQLAGEGQMRTGPNNRRLTYSPISLRLQCVDMKVVAVSQLMQTLGHTFHTAAPNKDVCHGDSGAAVVFNDMIYGLISGCGKDAFQIPAIHTDVCEYMDWICISIGRDISGGEPEGKLVVVPGNREGPSLKCQDEAAELRDVNVHVSEGHLFTEGQQQGDKNLCIWALDPALISFTAALLSLWALRLMPRERISCSTFSNAGASSKKWVRVPTCLAATVTWVGGGAVDPLAEEAAARADVFILALKVSRRCVLTCSLRTKGLGERRRDGSSRPVFARLLLDELSGISGRVWCHLRLGRRKSGGRGCRGGGPRRAGGSLAGVEEVGVTSSASGYNAVLLIRTRWCPAAMKRFCHDRA</sequence>
<dbReference type="InterPro" id="IPR001254">
    <property type="entry name" value="Trypsin_dom"/>
</dbReference>
<gene>
    <name evidence="4" type="ORF">CCH79_00003482</name>
</gene>
<evidence type="ECO:0000259" key="3">
    <source>
        <dbReference type="PROSITE" id="PS50240"/>
    </source>
</evidence>
<dbReference type="GO" id="GO:0006508">
    <property type="term" value="P:proteolysis"/>
    <property type="evidence" value="ECO:0007669"/>
    <property type="project" value="InterPro"/>
</dbReference>
<proteinExistence type="predicted"/>
<evidence type="ECO:0000256" key="1">
    <source>
        <dbReference type="ARBA" id="ARBA00023157"/>
    </source>
</evidence>
<accession>A0A315VEF2</accession>
<dbReference type="PROSITE" id="PS50240">
    <property type="entry name" value="TRYPSIN_DOM"/>
    <property type="match status" value="1"/>
</dbReference>
<dbReference type="SMART" id="SM00020">
    <property type="entry name" value="Tryp_SPc"/>
    <property type="match status" value="1"/>
</dbReference>
<protein>
    <recommendedName>
        <fullName evidence="3">Peptidase S1 domain-containing protein</fullName>
    </recommendedName>
</protein>
<feature type="non-terminal residue" evidence="4">
    <location>
        <position position="640"/>
    </location>
</feature>
<dbReference type="AlphaFoldDB" id="A0A315VEF2"/>
<dbReference type="Proteomes" id="UP000250572">
    <property type="component" value="Unassembled WGS sequence"/>
</dbReference>
<feature type="compositionally biased region" description="Polar residues" evidence="2">
    <location>
        <begin position="134"/>
        <end position="145"/>
    </location>
</feature>
<comment type="caution">
    <text evidence="4">The sequence shown here is derived from an EMBL/GenBank/DDBJ whole genome shotgun (WGS) entry which is preliminary data.</text>
</comment>
<dbReference type="STRING" id="33528.ENSGAFP00000002287"/>
<dbReference type="Pfam" id="PF00089">
    <property type="entry name" value="Trypsin"/>
    <property type="match status" value="1"/>
</dbReference>
<dbReference type="GO" id="GO:0004252">
    <property type="term" value="F:serine-type endopeptidase activity"/>
    <property type="evidence" value="ECO:0007669"/>
    <property type="project" value="InterPro"/>
</dbReference>
<feature type="compositionally biased region" description="Polar residues" evidence="2">
    <location>
        <begin position="110"/>
        <end position="121"/>
    </location>
</feature>